<organism evidence="2 3">
    <name type="scientific">Citrus x changshan-huyou</name>
    <dbReference type="NCBI Taxonomy" id="2935761"/>
    <lineage>
        <taxon>Eukaryota</taxon>
        <taxon>Viridiplantae</taxon>
        <taxon>Streptophyta</taxon>
        <taxon>Embryophyta</taxon>
        <taxon>Tracheophyta</taxon>
        <taxon>Spermatophyta</taxon>
        <taxon>Magnoliopsida</taxon>
        <taxon>eudicotyledons</taxon>
        <taxon>Gunneridae</taxon>
        <taxon>Pentapetalae</taxon>
        <taxon>rosids</taxon>
        <taxon>malvids</taxon>
        <taxon>Sapindales</taxon>
        <taxon>Rutaceae</taxon>
        <taxon>Aurantioideae</taxon>
        <taxon>Citrus</taxon>
    </lineage>
</organism>
<evidence type="ECO:0000256" key="1">
    <source>
        <dbReference type="SAM" id="MobiDB-lite"/>
    </source>
</evidence>
<reference evidence="2 3" key="1">
    <citation type="submission" date="2024-05" db="EMBL/GenBank/DDBJ databases">
        <title>Haplotype-resolved chromosome-level genome assembly of Huyou (Citrus changshanensis).</title>
        <authorList>
            <person name="Miao C."/>
            <person name="Chen W."/>
            <person name="Wu Y."/>
            <person name="Wang L."/>
            <person name="Zhao S."/>
            <person name="Grierson D."/>
            <person name="Xu C."/>
            <person name="Chen K."/>
        </authorList>
    </citation>
    <scope>NUCLEOTIDE SEQUENCE [LARGE SCALE GENOMIC DNA]</scope>
    <source>
        <strain evidence="2">01-14</strain>
        <tissue evidence="2">Leaf</tissue>
    </source>
</reference>
<evidence type="ECO:0000313" key="2">
    <source>
        <dbReference type="EMBL" id="KAK9228463.1"/>
    </source>
</evidence>
<dbReference type="Proteomes" id="UP001428341">
    <property type="component" value="Unassembled WGS sequence"/>
</dbReference>
<dbReference type="PANTHER" id="PTHR33696">
    <property type="entry name" value="T22J18.15-RELATED"/>
    <property type="match status" value="1"/>
</dbReference>
<dbReference type="PANTHER" id="PTHR33696:SF24">
    <property type="entry name" value="FLZ-TYPE DOMAIN-CONTAINING PROTEIN"/>
    <property type="match status" value="1"/>
</dbReference>
<sequence length="168" mass="18676">MSHRKIQSQGSIPFSWEDKPGVSKITTPQECSLNQGLHVLNLESPSPPPQQPRTASSNPNSLSLPAEEILKIPLPPCPSQQPPRRTTSSKGVIGWWQEDPFLAAYMECTKSSGSRQRKNSNPSCVGSKPKKKSKFLFSCKGSCETHDDNFVRLSNLPPLPKERIRTLR</sequence>
<feature type="compositionally biased region" description="Polar residues" evidence="1">
    <location>
        <begin position="52"/>
        <end position="63"/>
    </location>
</feature>
<feature type="region of interest" description="Disordered" evidence="1">
    <location>
        <begin position="1"/>
        <end position="91"/>
    </location>
</feature>
<protein>
    <submittedName>
        <fullName evidence="2">Uncharacterized protein</fullName>
    </submittedName>
</protein>
<feature type="compositionally biased region" description="Polar residues" evidence="1">
    <location>
        <begin position="24"/>
        <end position="35"/>
    </location>
</feature>
<keyword evidence="3" id="KW-1185">Reference proteome</keyword>
<name>A0AAP0R0E4_9ROSI</name>
<proteinExistence type="predicted"/>
<dbReference type="AlphaFoldDB" id="A0AAP0R0E4"/>
<gene>
    <name evidence="2" type="ORF">WN944_021414</name>
</gene>
<feature type="region of interest" description="Disordered" evidence="1">
    <location>
        <begin position="110"/>
        <end position="130"/>
    </location>
</feature>
<dbReference type="EMBL" id="JBCGBO010000001">
    <property type="protein sequence ID" value="KAK9228463.1"/>
    <property type="molecule type" value="Genomic_DNA"/>
</dbReference>
<accession>A0AAP0R0E4</accession>
<evidence type="ECO:0000313" key="3">
    <source>
        <dbReference type="Proteomes" id="UP001428341"/>
    </source>
</evidence>
<comment type="caution">
    <text evidence="2">The sequence shown here is derived from an EMBL/GenBank/DDBJ whole genome shotgun (WGS) entry which is preliminary data.</text>
</comment>